<gene>
    <name evidence="1" type="ORF">RCC_07822</name>
</gene>
<reference evidence="1 2" key="1">
    <citation type="submission" date="2016-03" db="EMBL/GenBank/DDBJ databases">
        <authorList>
            <person name="Ploux O."/>
        </authorList>
    </citation>
    <scope>NUCLEOTIDE SEQUENCE [LARGE SCALE GENOMIC DNA]</scope>
    <source>
        <strain evidence="1 2">URUG2</strain>
    </source>
</reference>
<dbReference type="Proteomes" id="UP000225277">
    <property type="component" value="Unassembled WGS sequence"/>
</dbReference>
<proteinExistence type="predicted"/>
<organism evidence="1 2">
    <name type="scientific">Ramularia collo-cygni</name>
    <dbReference type="NCBI Taxonomy" id="112498"/>
    <lineage>
        <taxon>Eukaryota</taxon>
        <taxon>Fungi</taxon>
        <taxon>Dikarya</taxon>
        <taxon>Ascomycota</taxon>
        <taxon>Pezizomycotina</taxon>
        <taxon>Dothideomycetes</taxon>
        <taxon>Dothideomycetidae</taxon>
        <taxon>Mycosphaerellales</taxon>
        <taxon>Mycosphaerellaceae</taxon>
        <taxon>Ramularia</taxon>
    </lineage>
</organism>
<dbReference type="GeneID" id="35602931"/>
<name>A0A2D3VGC1_9PEZI</name>
<dbReference type="EMBL" id="FJUY01000012">
    <property type="protein sequence ID" value="CZT21954.1"/>
    <property type="molecule type" value="Genomic_DNA"/>
</dbReference>
<protein>
    <submittedName>
        <fullName evidence="1">Uncharacterized protein</fullName>
    </submittedName>
</protein>
<sequence>MSYTGPSNTTSNHNAPADFAAIEHRLTSTYAYPFTLPPKQSPHDRSLSNAIASLHVHPTLEAILHMLNNDLTSAHFLCRHMQSPPAFESMLIHGVLHRIEGDYDNASAWYGNVEDSDVFRSVWPDGLASARGFIEKLKERRKQNKGTGDTASLQVESEREMKALIEFCKKEFGTEILQDGTTAWVEPSEKIREIASKQLVGGEGWRKF</sequence>
<dbReference type="OrthoDB" id="2306919at2759"/>
<evidence type="ECO:0000313" key="2">
    <source>
        <dbReference type="Proteomes" id="UP000225277"/>
    </source>
</evidence>
<accession>A0A2D3VGC1</accession>
<dbReference type="AlphaFoldDB" id="A0A2D3VGC1"/>
<dbReference type="RefSeq" id="XP_023628843.1">
    <property type="nucleotide sequence ID" value="XM_023773075.1"/>
</dbReference>
<evidence type="ECO:0000313" key="1">
    <source>
        <dbReference type="EMBL" id="CZT21954.1"/>
    </source>
</evidence>
<keyword evidence="2" id="KW-1185">Reference proteome</keyword>
<dbReference type="STRING" id="112498.A0A2D3VGC1"/>